<organism evidence="5 6">
    <name type="scientific">Ostreobium quekettii</name>
    <dbReference type="NCBI Taxonomy" id="121088"/>
    <lineage>
        <taxon>Eukaryota</taxon>
        <taxon>Viridiplantae</taxon>
        <taxon>Chlorophyta</taxon>
        <taxon>core chlorophytes</taxon>
        <taxon>Ulvophyceae</taxon>
        <taxon>TCBD clade</taxon>
        <taxon>Bryopsidales</taxon>
        <taxon>Ostreobineae</taxon>
        <taxon>Ostreobiaceae</taxon>
        <taxon>Ostreobium</taxon>
    </lineage>
</organism>
<evidence type="ECO:0000313" key="6">
    <source>
        <dbReference type="Proteomes" id="UP000708148"/>
    </source>
</evidence>
<dbReference type="EMBL" id="CAJHUC010003002">
    <property type="protein sequence ID" value="CAD7705031.1"/>
    <property type="molecule type" value="Genomic_DNA"/>
</dbReference>
<dbReference type="GO" id="GO:0005739">
    <property type="term" value="C:mitochondrion"/>
    <property type="evidence" value="ECO:0007669"/>
    <property type="project" value="TreeGrafter"/>
</dbReference>
<dbReference type="Proteomes" id="UP000708148">
    <property type="component" value="Unassembled WGS sequence"/>
</dbReference>
<sequence length="411" mass="46034">MGSSLPWHVVITILVADFDSLVPLRWQGVVRMMHDSPSQFASVDENPEDHLGGESWPRTPRSDSPLGLYTYGGVGVGKTMLMDLFVVSAPPEFRVLRTHFHDFMLDIHSRLRTHTKTADPLTFVAQDISETHRVLALDEFFVTDVADAMILHRLFNQLWDQGIVLVATSNRKPEDLYEGGLQRDLFLPFIDKLKVHCQIHNLDSPVDYRKLARHQKGLYFAGPNAKADLEQSFASMCVGCPEVQNASVTVKMGRRLAVPRARGPHCYFTFDELCGQAVGAADYIALARRFHTVCLEGIPKITGASRSDAYRLVMLVDVLYDNRIRLVCTAETQPAELFTNILTQAEHQSVDPSLGADSGEAIVDDNLGFAKDRTVSRLIEMRGLDYQVEHSNRHAPELLLALAEAQERPKE</sequence>
<evidence type="ECO:0000313" key="5">
    <source>
        <dbReference type="EMBL" id="CAD7705031.1"/>
    </source>
</evidence>
<evidence type="ECO:0000256" key="2">
    <source>
        <dbReference type="ARBA" id="ARBA00022741"/>
    </source>
</evidence>
<name>A0A8S1JDD2_9CHLO</name>
<dbReference type="PANTHER" id="PTHR12169:SF29">
    <property type="entry name" value="AFG1-LIKE ATPASE FAMILY PROTEIN"/>
    <property type="match status" value="1"/>
</dbReference>
<keyword evidence="3" id="KW-0067">ATP-binding</keyword>
<keyword evidence="6" id="KW-1185">Reference proteome</keyword>
<evidence type="ECO:0008006" key="7">
    <source>
        <dbReference type="Google" id="ProtNLM"/>
    </source>
</evidence>
<comment type="similarity">
    <text evidence="1">Belongs to the AFG1 ATPase family.</text>
</comment>
<dbReference type="InterPro" id="IPR027417">
    <property type="entry name" value="P-loop_NTPase"/>
</dbReference>
<feature type="region of interest" description="Disordered" evidence="4">
    <location>
        <begin position="39"/>
        <end position="59"/>
    </location>
</feature>
<dbReference type="Gene3D" id="3.40.50.300">
    <property type="entry name" value="P-loop containing nucleotide triphosphate hydrolases"/>
    <property type="match status" value="1"/>
</dbReference>
<evidence type="ECO:0000256" key="3">
    <source>
        <dbReference type="ARBA" id="ARBA00022840"/>
    </source>
</evidence>
<evidence type="ECO:0000256" key="1">
    <source>
        <dbReference type="ARBA" id="ARBA00010322"/>
    </source>
</evidence>
<comment type="caution">
    <text evidence="5">The sequence shown here is derived from an EMBL/GenBank/DDBJ whole genome shotgun (WGS) entry which is preliminary data.</text>
</comment>
<dbReference type="PANTHER" id="PTHR12169">
    <property type="entry name" value="ATPASE N2B"/>
    <property type="match status" value="1"/>
</dbReference>
<dbReference type="AlphaFoldDB" id="A0A8S1JDD2"/>
<dbReference type="GO" id="GO:0005524">
    <property type="term" value="F:ATP binding"/>
    <property type="evidence" value="ECO:0007669"/>
    <property type="project" value="UniProtKB-KW"/>
</dbReference>
<dbReference type="SUPFAM" id="SSF52540">
    <property type="entry name" value="P-loop containing nucleoside triphosphate hydrolases"/>
    <property type="match status" value="1"/>
</dbReference>
<dbReference type="NCBIfam" id="NF040713">
    <property type="entry name" value="ZapE"/>
    <property type="match status" value="1"/>
</dbReference>
<dbReference type="InterPro" id="IPR005654">
    <property type="entry name" value="ATPase_AFG1-like"/>
</dbReference>
<keyword evidence="2" id="KW-0547">Nucleotide-binding</keyword>
<dbReference type="Pfam" id="PF03969">
    <property type="entry name" value="AFG1_ATPase"/>
    <property type="match status" value="1"/>
</dbReference>
<dbReference type="OrthoDB" id="548867at2759"/>
<gene>
    <name evidence="5" type="ORF">OSTQU699_LOCUS10386</name>
</gene>
<evidence type="ECO:0000256" key="4">
    <source>
        <dbReference type="SAM" id="MobiDB-lite"/>
    </source>
</evidence>
<protein>
    <recommendedName>
        <fullName evidence="7">AFG1-like ATPase</fullName>
    </recommendedName>
</protein>
<reference evidence="5" key="1">
    <citation type="submission" date="2020-12" db="EMBL/GenBank/DDBJ databases">
        <authorList>
            <person name="Iha C."/>
        </authorList>
    </citation>
    <scope>NUCLEOTIDE SEQUENCE</scope>
</reference>
<proteinExistence type="inferred from homology"/>
<dbReference type="GO" id="GO:0016887">
    <property type="term" value="F:ATP hydrolysis activity"/>
    <property type="evidence" value="ECO:0007669"/>
    <property type="project" value="InterPro"/>
</dbReference>
<accession>A0A8S1JDD2</accession>